<protein>
    <recommendedName>
        <fullName evidence="3">Reverse transcriptase zinc-binding domain-containing protein</fullName>
    </recommendedName>
</protein>
<dbReference type="AlphaFoldDB" id="A0A7N0UFX9"/>
<sequence length="76" mass="8506">MGVLSDTNCQLCSSAPETQDHLFFHCQEPDDEASSLDKDVSDSIPAVKKTFLIVLFLAGSVRRDKREMFSISQKQI</sequence>
<dbReference type="EnsemblPlants" id="Kaladp0066s0096.1.v1.1">
    <property type="protein sequence ID" value="Kaladp0066s0096.1.v1.1"/>
    <property type="gene ID" value="Kaladp0066s0096.v1.1"/>
</dbReference>
<organism evidence="1 2">
    <name type="scientific">Kalanchoe fedtschenkoi</name>
    <name type="common">Lavender scallops</name>
    <name type="synonym">South American air plant</name>
    <dbReference type="NCBI Taxonomy" id="63787"/>
    <lineage>
        <taxon>Eukaryota</taxon>
        <taxon>Viridiplantae</taxon>
        <taxon>Streptophyta</taxon>
        <taxon>Embryophyta</taxon>
        <taxon>Tracheophyta</taxon>
        <taxon>Spermatophyta</taxon>
        <taxon>Magnoliopsida</taxon>
        <taxon>eudicotyledons</taxon>
        <taxon>Gunneridae</taxon>
        <taxon>Pentapetalae</taxon>
        <taxon>Saxifragales</taxon>
        <taxon>Crassulaceae</taxon>
        <taxon>Kalanchoe</taxon>
    </lineage>
</organism>
<evidence type="ECO:0000313" key="1">
    <source>
        <dbReference type="EnsemblPlants" id="Kaladp0066s0096.1.v1.1"/>
    </source>
</evidence>
<evidence type="ECO:0008006" key="3">
    <source>
        <dbReference type="Google" id="ProtNLM"/>
    </source>
</evidence>
<evidence type="ECO:0000313" key="2">
    <source>
        <dbReference type="Proteomes" id="UP000594263"/>
    </source>
</evidence>
<name>A0A7N0UFX9_KALFE</name>
<proteinExistence type="predicted"/>
<dbReference type="Gramene" id="Kaladp0066s0096.1.v1.1">
    <property type="protein sequence ID" value="Kaladp0066s0096.1.v1.1"/>
    <property type="gene ID" value="Kaladp0066s0096.v1.1"/>
</dbReference>
<dbReference type="Proteomes" id="UP000594263">
    <property type="component" value="Unplaced"/>
</dbReference>
<accession>A0A7N0UFX9</accession>
<keyword evidence="2" id="KW-1185">Reference proteome</keyword>
<reference evidence="1" key="1">
    <citation type="submission" date="2021-01" db="UniProtKB">
        <authorList>
            <consortium name="EnsemblPlants"/>
        </authorList>
    </citation>
    <scope>IDENTIFICATION</scope>
</reference>